<dbReference type="EMBL" id="ABLOJW010000037">
    <property type="protein sequence ID" value="EKT4094829.1"/>
    <property type="molecule type" value="Genomic_DNA"/>
</dbReference>
<protein>
    <submittedName>
        <fullName evidence="1">Uncharacterized protein</fullName>
    </submittedName>
</protein>
<dbReference type="AlphaFoldDB" id="A0AAI9C5R2"/>
<organism evidence="1 2">
    <name type="scientific">Stenotrophomonas maltophilia</name>
    <name type="common">Pseudomonas maltophilia</name>
    <name type="synonym">Xanthomonas maltophilia</name>
    <dbReference type="NCBI Taxonomy" id="40324"/>
    <lineage>
        <taxon>Bacteria</taxon>
        <taxon>Pseudomonadati</taxon>
        <taxon>Pseudomonadota</taxon>
        <taxon>Gammaproteobacteria</taxon>
        <taxon>Lysobacterales</taxon>
        <taxon>Lysobacteraceae</taxon>
        <taxon>Stenotrophomonas</taxon>
        <taxon>Stenotrophomonas maltophilia group</taxon>
    </lineage>
</organism>
<name>A0AAI9C5R2_STEMA</name>
<reference evidence="1" key="1">
    <citation type="submission" date="2022-07" db="EMBL/GenBank/DDBJ databases">
        <authorList>
            <consortium name="DAFM: The Division of Animal and Food Microbiology"/>
        </authorList>
    </citation>
    <scope>NUCLEOTIDE SEQUENCE</scope>
    <source>
        <strain evidence="1">19MO01SH01-2</strain>
    </source>
</reference>
<accession>A0AAI9C5R2</accession>
<gene>
    <name evidence="1" type="ORF">QEG23_004402</name>
</gene>
<sequence length="155" mass="17217">MEMTGHRLAQRLLDAIEHRNPWALEEAIAAVREARLDAWRGGLTAFPSLDHPVGPNGVTAFHVACMAWHVNQDDLHERQCYDKMAGMLAEAGADVFAEFGPAKQRWTIIEALHGAAPPSVKAWMASQPFDLHCSASNTAHTIRWDSRRPVVSLEE</sequence>
<dbReference type="Proteomes" id="UP001218208">
    <property type="component" value="Unassembled WGS sequence"/>
</dbReference>
<evidence type="ECO:0000313" key="1">
    <source>
        <dbReference type="EMBL" id="EKT4094829.1"/>
    </source>
</evidence>
<comment type="caution">
    <text evidence="1">The sequence shown here is derived from an EMBL/GenBank/DDBJ whole genome shotgun (WGS) entry which is preliminary data.</text>
</comment>
<evidence type="ECO:0000313" key="2">
    <source>
        <dbReference type="Proteomes" id="UP001218208"/>
    </source>
</evidence>
<proteinExistence type="predicted"/>